<dbReference type="PANTHER" id="PTHR43588:SF1">
    <property type="entry name" value="COBALT-PRECORRIN-8 METHYLMUTASE"/>
    <property type="match status" value="1"/>
</dbReference>
<dbReference type="PANTHER" id="PTHR43588">
    <property type="entry name" value="COBALT-PRECORRIN-8 METHYLMUTASE"/>
    <property type="match status" value="1"/>
</dbReference>
<keyword evidence="3" id="KW-0169">Cobalamin biosynthesis</keyword>
<dbReference type="GO" id="GO:0016993">
    <property type="term" value="F:precorrin-8X methylmutase activity"/>
    <property type="evidence" value="ECO:0007669"/>
    <property type="project" value="InterPro"/>
</dbReference>
<evidence type="ECO:0000313" key="6">
    <source>
        <dbReference type="EMBL" id="NKE69494.1"/>
    </source>
</evidence>
<dbReference type="RefSeq" id="WP_168057791.1">
    <property type="nucleotide sequence ID" value="NZ_VTOW01000001.1"/>
</dbReference>
<accession>A0A7X6DLQ2</accession>
<name>A0A7X6DLQ2_9BACT</name>
<evidence type="ECO:0000256" key="3">
    <source>
        <dbReference type="ARBA" id="ARBA00022573"/>
    </source>
</evidence>
<keyword evidence="4" id="KW-0413">Isomerase</keyword>
<dbReference type="EMBL" id="VTOW01000001">
    <property type="protein sequence ID" value="NKE69494.1"/>
    <property type="molecule type" value="Genomic_DNA"/>
</dbReference>
<evidence type="ECO:0000256" key="2">
    <source>
        <dbReference type="ARBA" id="ARBA00009774"/>
    </source>
</evidence>
<dbReference type="SUPFAM" id="SSF63965">
    <property type="entry name" value="Precorrin-8X methylmutase CbiC/CobH"/>
    <property type="match status" value="1"/>
</dbReference>
<organism evidence="6 7">
    <name type="scientific">Candidatus Manganitrophus noduliformans</name>
    <dbReference type="NCBI Taxonomy" id="2606439"/>
    <lineage>
        <taxon>Bacteria</taxon>
        <taxon>Pseudomonadati</taxon>
        <taxon>Nitrospirota</taxon>
        <taxon>Nitrospiria</taxon>
        <taxon>Candidatus Troglogloeales</taxon>
        <taxon>Candidatus Manganitrophaceae</taxon>
        <taxon>Candidatus Manganitrophus</taxon>
    </lineage>
</organism>
<dbReference type="InterPro" id="IPR036588">
    <property type="entry name" value="CobH/CbiC_sf"/>
</dbReference>
<comment type="similarity">
    <text evidence="2">Belongs to the CobH/CbiC family.</text>
</comment>
<dbReference type="Proteomes" id="UP000534783">
    <property type="component" value="Unassembled WGS sequence"/>
</dbReference>
<comment type="caution">
    <text evidence="6">The sequence shown here is derived from an EMBL/GenBank/DDBJ whole genome shotgun (WGS) entry which is preliminary data.</text>
</comment>
<sequence length="206" mass="21713">MMQDPQAVEEAGLKIIDQEAGAHSFHPGQWSVVRQVIHATADFDFAREMVFHPAAVEAGVAAVRFGADIVADTPTVDVGIAKDRLRKYGGTVWCFISDDDVILKSKEVNLPRTAVAMEKAAETSDGSIYAIGNAPAALLHLIRLVKEGKAKPSLIIGVPVGFIGAAEAKEELLSISTPFITCRGRKGGSAVAAAIINALSLLATHS</sequence>
<dbReference type="AlphaFoldDB" id="A0A7X6DLQ2"/>
<feature type="domain" description="Cobalamin biosynthesis precorrin-8X methylmutase CobH/CbiC" evidence="5">
    <location>
        <begin position="8"/>
        <end position="200"/>
    </location>
</feature>
<protein>
    <submittedName>
        <fullName evidence="6">Precorrin-8X methylmutase</fullName>
    </submittedName>
</protein>
<gene>
    <name evidence="6" type="ORF">MNODULE_01845</name>
</gene>
<evidence type="ECO:0000256" key="4">
    <source>
        <dbReference type="ARBA" id="ARBA00023235"/>
    </source>
</evidence>
<reference evidence="6 7" key="1">
    <citation type="journal article" date="2020" name="Nature">
        <title>Bacterial chemolithoautotrophy via manganese oxidation.</title>
        <authorList>
            <person name="Yu H."/>
            <person name="Leadbetter J.R."/>
        </authorList>
    </citation>
    <scope>NUCLEOTIDE SEQUENCE [LARGE SCALE GENOMIC DNA]</scope>
    <source>
        <strain evidence="6 7">Mn-1</strain>
    </source>
</reference>
<comment type="pathway">
    <text evidence="1">Cofactor biosynthesis; adenosylcobalamin biosynthesis.</text>
</comment>
<evidence type="ECO:0000313" key="7">
    <source>
        <dbReference type="Proteomes" id="UP000534783"/>
    </source>
</evidence>
<dbReference type="GO" id="GO:0009236">
    <property type="term" value="P:cobalamin biosynthetic process"/>
    <property type="evidence" value="ECO:0007669"/>
    <property type="project" value="UniProtKB-UniPathway"/>
</dbReference>
<dbReference type="InterPro" id="IPR003722">
    <property type="entry name" value="Cbl_synth_CobH/CbiC"/>
</dbReference>
<dbReference type="Pfam" id="PF02570">
    <property type="entry name" value="CbiC"/>
    <property type="match status" value="1"/>
</dbReference>
<dbReference type="Gene3D" id="3.40.50.10230">
    <property type="entry name" value="Cobalamin biosynthesis CobH/CbiC, precorrin-8X methylmutase"/>
    <property type="match status" value="1"/>
</dbReference>
<dbReference type="UniPathway" id="UPA00148"/>
<evidence type="ECO:0000259" key="5">
    <source>
        <dbReference type="Pfam" id="PF02570"/>
    </source>
</evidence>
<proteinExistence type="inferred from homology"/>
<evidence type="ECO:0000256" key="1">
    <source>
        <dbReference type="ARBA" id="ARBA00004953"/>
    </source>
</evidence>
<keyword evidence="7" id="KW-1185">Reference proteome</keyword>